<reference evidence="4 6" key="1">
    <citation type="journal article" date="2015" name="Genome Announc.">
        <title>Draft Genome of the Euendolithic (true boring) Cyanobacterium Mastigocoleus testarum strain BC008.</title>
        <authorList>
            <person name="Guida B.S."/>
            <person name="Garcia-Pichel F."/>
        </authorList>
    </citation>
    <scope>NUCLEOTIDE SEQUENCE [LARGE SCALE GENOMIC DNA]</scope>
    <source>
        <strain evidence="4 6">BC008</strain>
    </source>
</reference>
<keyword evidence="2 3" id="KW-0143">Chaperone</keyword>
<protein>
    <recommendedName>
        <fullName evidence="3">Urease accessory protein UreF</fullName>
    </recommendedName>
</protein>
<evidence type="ECO:0000256" key="1">
    <source>
        <dbReference type="ARBA" id="ARBA00022988"/>
    </source>
</evidence>
<dbReference type="InterPro" id="IPR002639">
    <property type="entry name" value="UreF"/>
</dbReference>
<name>A0A0V7ZIT7_9CYAN</name>
<keyword evidence="6" id="KW-1185">Reference proteome</keyword>
<evidence type="ECO:0000313" key="4">
    <source>
        <dbReference type="EMBL" id="KST64337.1"/>
    </source>
</evidence>
<evidence type="ECO:0000256" key="3">
    <source>
        <dbReference type="HAMAP-Rule" id="MF_01385"/>
    </source>
</evidence>
<sequence>MRTEDEYTFNNNNLLRLLQLASPTLPVGAYSYSEGLETLVEVNTIHDRDSLKQWLTAELKYGAIRLETAIVVRSYKCASAGDCQALYDWNVWLSAARETEELRNSSWQMGRSLSQLMSKLQPQVKPLIEAVGEPCNYAIAFGVAAAFWQIQIQAVLLGYLQSWLTNLIAAGIKLIPLGQTTGQQLLVEFQPLLIETIKTVIELEDDELSCCSLGLSLASMTHETQYSRLFRS</sequence>
<accession>A0A0V7ZIT7</accession>
<evidence type="ECO:0000256" key="2">
    <source>
        <dbReference type="ARBA" id="ARBA00023186"/>
    </source>
</evidence>
<dbReference type="GO" id="GO:0005737">
    <property type="term" value="C:cytoplasm"/>
    <property type="evidence" value="ECO:0007669"/>
    <property type="project" value="UniProtKB-SubCell"/>
</dbReference>
<evidence type="ECO:0000313" key="6">
    <source>
        <dbReference type="Proteomes" id="UP000053372"/>
    </source>
</evidence>
<dbReference type="InterPro" id="IPR038277">
    <property type="entry name" value="UreF_sf"/>
</dbReference>
<dbReference type="EMBL" id="LMTZ01000124">
    <property type="protein sequence ID" value="KST64337.1"/>
    <property type="molecule type" value="Genomic_DNA"/>
</dbReference>
<comment type="subcellular location">
    <subcellularLocation>
        <location evidence="3">Cytoplasm</location>
    </subcellularLocation>
</comment>
<dbReference type="Pfam" id="PF01730">
    <property type="entry name" value="UreF"/>
    <property type="match status" value="1"/>
</dbReference>
<proteinExistence type="inferred from homology"/>
<comment type="subunit">
    <text evidence="3">UreD, UreF and UreG form a complex that acts as a GTP-hydrolysis-dependent molecular chaperone, activating the urease apoprotein by helping to assemble the nickel containing metallocenter of UreC. The UreE protein probably delivers the nickel.</text>
</comment>
<keyword evidence="1 3" id="KW-0996">Nickel insertion</keyword>
<dbReference type="OrthoDB" id="9798772at2"/>
<gene>
    <name evidence="3" type="primary">ureF</name>
    <name evidence="4" type="ORF">BC008_17035</name>
    <name evidence="5" type="ORF">BC008_17320</name>
</gene>
<keyword evidence="3" id="KW-0963">Cytoplasm</keyword>
<dbReference type="AlphaFoldDB" id="A0A0V7ZIT7"/>
<comment type="caution">
    <text evidence="4">The sequence shown here is derived from an EMBL/GenBank/DDBJ whole genome shotgun (WGS) entry which is preliminary data.</text>
</comment>
<dbReference type="PANTHER" id="PTHR33620">
    <property type="entry name" value="UREASE ACCESSORY PROTEIN F"/>
    <property type="match status" value="1"/>
</dbReference>
<comment type="similarity">
    <text evidence="3">Belongs to the UreF family.</text>
</comment>
<organism evidence="4 6">
    <name type="scientific">Mastigocoleus testarum BC008</name>
    <dbReference type="NCBI Taxonomy" id="371196"/>
    <lineage>
        <taxon>Bacteria</taxon>
        <taxon>Bacillati</taxon>
        <taxon>Cyanobacteriota</taxon>
        <taxon>Cyanophyceae</taxon>
        <taxon>Nostocales</taxon>
        <taxon>Hapalosiphonaceae</taxon>
        <taxon>Mastigocoleus</taxon>
    </lineage>
</organism>
<dbReference type="Gene3D" id="1.10.4190.10">
    <property type="entry name" value="Urease accessory protein UreF"/>
    <property type="match status" value="1"/>
</dbReference>
<dbReference type="HAMAP" id="MF_01385">
    <property type="entry name" value="UreF"/>
    <property type="match status" value="1"/>
</dbReference>
<dbReference type="Proteomes" id="UP000053372">
    <property type="component" value="Unassembled WGS sequence"/>
</dbReference>
<dbReference type="GO" id="GO:0016151">
    <property type="term" value="F:nickel cation binding"/>
    <property type="evidence" value="ECO:0007669"/>
    <property type="project" value="UniProtKB-UniRule"/>
</dbReference>
<evidence type="ECO:0000313" key="5">
    <source>
        <dbReference type="EMBL" id="KST64390.1"/>
    </source>
</evidence>
<comment type="function">
    <text evidence="3">Required for maturation of urease via the functional incorporation of the urease nickel metallocenter.</text>
</comment>
<dbReference type="EMBL" id="LMTZ01000123">
    <property type="protein sequence ID" value="KST64390.1"/>
    <property type="molecule type" value="Genomic_DNA"/>
</dbReference>
<dbReference type="PANTHER" id="PTHR33620:SF1">
    <property type="entry name" value="UREASE ACCESSORY PROTEIN F"/>
    <property type="match status" value="1"/>
</dbReference>
<dbReference type="PIRSF" id="PIRSF009467">
    <property type="entry name" value="Ureas_acces_UreF"/>
    <property type="match status" value="1"/>
</dbReference>